<evidence type="ECO:0000256" key="1">
    <source>
        <dbReference type="ARBA" id="ARBA00004123"/>
    </source>
</evidence>
<dbReference type="Pfam" id="PF00505">
    <property type="entry name" value="HMG_box"/>
    <property type="match status" value="1"/>
</dbReference>
<comment type="subcellular location">
    <subcellularLocation>
        <location evidence="1">Nucleus</location>
    </subcellularLocation>
</comment>
<dbReference type="PANTHER" id="PTHR45803:SF5">
    <property type="entry name" value="SOX100B"/>
    <property type="match status" value="1"/>
</dbReference>
<evidence type="ECO:0000256" key="7">
    <source>
        <dbReference type="SAM" id="MobiDB-lite"/>
    </source>
</evidence>
<feature type="DNA-binding region" description="HMG box" evidence="6">
    <location>
        <begin position="149"/>
        <end position="217"/>
    </location>
</feature>
<keyword evidence="2" id="KW-0805">Transcription regulation</keyword>
<dbReference type="InterPro" id="IPR009071">
    <property type="entry name" value="HMG_box_dom"/>
</dbReference>
<dbReference type="EMBL" id="CP051143">
    <property type="protein sequence ID" value="QIX02075.1"/>
    <property type="molecule type" value="Genomic_DNA"/>
</dbReference>
<feature type="domain" description="HMG box" evidence="8">
    <location>
        <begin position="149"/>
        <end position="217"/>
    </location>
</feature>
<feature type="region of interest" description="Disordered" evidence="7">
    <location>
        <begin position="47"/>
        <end position="110"/>
    </location>
</feature>
<protein>
    <recommendedName>
        <fullName evidence="8">HMG box domain-containing protein</fullName>
    </recommendedName>
</protein>
<keyword evidence="10" id="KW-1185">Reference proteome</keyword>
<proteinExistence type="predicted"/>
<evidence type="ECO:0000256" key="4">
    <source>
        <dbReference type="ARBA" id="ARBA00023163"/>
    </source>
</evidence>
<dbReference type="GO" id="GO:0000978">
    <property type="term" value="F:RNA polymerase II cis-regulatory region sequence-specific DNA binding"/>
    <property type="evidence" value="ECO:0007669"/>
    <property type="project" value="TreeGrafter"/>
</dbReference>
<dbReference type="PANTHER" id="PTHR45803">
    <property type="entry name" value="SOX100B"/>
    <property type="match status" value="1"/>
</dbReference>
<evidence type="ECO:0000256" key="3">
    <source>
        <dbReference type="ARBA" id="ARBA00023125"/>
    </source>
</evidence>
<keyword evidence="5 6" id="KW-0539">Nucleus</keyword>
<dbReference type="CDD" id="cd01389">
    <property type="entry name" value="HMG-box_ROX1-like"/>
    <property type="match status" value="1"/>
</dbReference>
<evidence type="ECO:0000256" key="2">
    <source>
        <dbReference type="ARBA" id="ARBA00023015"/>
    </source>
</evidence>
<keyword evidence="4" id="KW-0804">Transcription</keyword>
<feature type="compositionally biased region" description="Acidic residues" evidence="7">
    <location>
        <begin position="232"/>
        <end position="246"/>
    </location>
</feature>
<dbReference type="Gene3D" id="1.10.30.10">
    <property type="entry name" value="High mobility group box domain"/>
    <property type="match status" value="1"/>
</dbReference>
<accession>A0A6H0Y589</accession>
<name>A0A6H0Y589_9PEZI</name>
<reference evidence="9 10" key="1">
    <citation type="journal article" date="2016" name="Sci. Rep.">
        <title>Peltaster fructicola genome reveals evolution from an invasive phytopathogen to an ectophytic parasite.</title>
        <authorList>
            <person name="Xu C."/>
            <person name="Chen H."/>
            <person name="Gleason M.L."/>
            <person name="Xu J.R."/>
            <person name="Liu H."/>
            <person name="Zhang R."/>
            <person name="Sun G."/>
        </authorList>
    </citation>
    <scope>NUCLEOTIDE SEQUENCE [LARGE SCALE GENOMIC DNA]</scope>
    <source>
        <strain evidence="9 10">LNHT1506</strain>
    </source>
</reference>
<evidence type="ECO:0000313" key="10">
    <source>
        <dbReference type="Proteomes" id="UP000503462"/>
    </source>
</evidence>
<dbReference type="AlphaFoldDB" id="A0A6H0Y589"/>
<dbReference type="SUPFAM" id="SSF47095">
    <property type="entry name" value="HMG-box"/>
    <property type="match status" value="1"/>
</dbReference>
<keyword evidence="3 6" id="KW-0238">DNA-binding</keyword>
<dbReference type="InterPro" id="IPR036910">
    <property type="entry name" value="HMG_box_dom_sf"/>
</dbReference>
<dbReference type="Proteomes" id="UP000503462">
    <property type="component" value="Chromosome 5"/>
</dbReference>
<organism evidence="9 10">
    <name type="scientific">Peltaster fructicola</name>
    <dbReference type="NCBI Taxonomy" id="286661"/>
    <lineage>
        <taxon>Eukaryota</taxon>
        <taxon>Fungi</taxon>
        <taxon>Dikarya</taxon>
        <taxon>Ascomycota</taxon>
        <taxon>Pezizomycotina</taxon>
        <taxon>Dothideomycetes</taxon>
        <taxon>Dothideomycetes incertae sedis</taxon>
        <taxon>Peltaster</taxon>
    </lineage>
</organism>
<sequence>MTISHTRAADEYGLSAIAQHNASEAFPAFDDGPKGFGIYDEFVAAYHDTHNPPTPRSTTASEGMRTRSGRSTRRADSPFSTTKSRVSKSPAPRTRQKKSKLDKSKTPKLTAPLSVLTKDMNVPVKDMDLWVNRPIEVRRQEVEKRNGYVTRPMNSFMLYRSAYADRTKQWCLQNNHQVVSSVSGESWPMEPSEIRDQFNEWAKIERANHALAHPDYKFSPSKANTKKRKGEDSDEDDESIDLDDPDGDYRGPKGVRQRKHVQTQSDLYLPSHHGYETIPYYGQQTMAYEVPQYAYVAAGRPLPSNVAYDQRAMHGGYVQLAVQPPASYQHAVDLQPHHAPSPQSLGGYGVPGSQAEDIFGDSHHGTPIQAYNQYTSQGFGYGQRLASSYPATSQQLLEHQQYLQAQLQPQHGIDPALNIAFTEASAAQLHGIPIESHFDNAFGELGAEYVYTGPHSDVDTTLAPPWSPTDALQ</sequence>
<dbReference type="GO" id="GO:0005634">
    <property type="term" value="C:nucleus"/>
    <property type="evidence" value="ECO:0007669"/>
    <property type="project" value="UniProtKB-SubCell"/>
</dbReference>
<evidence type="ECO:0000256" key="5">
    <source>
        <dbReference type="ARBA" id="ARBA00023242"/>
    </source>
</evidence>
<dbReference type="GO" id="GO:0000981">
    <property type="term" value="F:DNA-binding transcription factor activity, RNA polymerase II-specific"/>
    <property type="evidence" value="ECO:0007669"/>
    <property type="project" value="TreeGrafter"/>
</dbReference>
<feature type="region of interest" description="Disordered" evidence="7">
    <location>
        <begin position="335"/>
        <end position="366"/>
    </location>
</feature>
<evidence type="ECO:0000313" key="9">
    <source>
        <dbReference type="EMBL" id="QIX02075.1"/>
    </source>
</evidence>
<gene>
    <name evidence="9" type="ORF">AMS68_007592</name>
</gene>
<dbReference type="PROSITE" id="PS50118">
    <property type="entry name" value="HMG_BOX_2"/>
    <property type="match status" value="1"/>
</dbReference>
<evidence type="ECO:0000256" key="6">
    <source>
        <dbReference type="PROSITE-ProRule" id="PRU00267"/>
    </source>
</evidence>
<evidence type="ECO:0000259" key="8">
    <source>
        <dbReference type="PROSITE" id="PS50118"/>
    </source>
</evidence>
<feature type="region of interest" description="Disordered" evidence="7">
    <location>
        <begin position="212"/>
        <end position="263"/>
    </location>
</feature>
<dbReference type="OrthoDB" id="2307332at2759"/>
<dbReference type="InterPro" id="IPR050917">
    <property type="entry name" value="SOX_TF"/>
</dbReference>